<dbReference type="EMBL" id="KZ559511">
    <property type="protein sequence ID" value="PLN84492.1"/>
    <property type="molecule type" value="Genomic_DNA"/>
</dbReference>
<dbReference type="CDD" id="cd01115">
    <property type="entry name" value="SLC13_permease"/>
    <property type="match status" value="1"/>
</dbReference>
<dbReference type="CDD" id="cd14478">
    <property type="entry name" value="SPX_PHO87_PHO90_like"/>
    <property type="match status" value="1"/>
</dbReference>
<dbReference type="PANTHER" id="PTHR10283:SF92">
    <property type="entry name" value="LOW-AFFINITY PHOSPHATE TRANSPORTER PHO91"/>
    <property type="match status" value="1"/>
</dbReference>
<evidence type="ECO:0000256" key="4">
    <source>
        <dbReference type="ARBA" id="ARBA00022989"/>
    </source>
</evidence>
<feature type="transmembrane region" description="Helical" evidence="7">
    <location>
        <begin position="389"/>
        <end position="413"/>
    </location>
</feature>
<feature type="transmembrane region" description="Helical" evidence="7">
    <location>
        <begin position="523"/>
        <end position="553"/>
    </location>
</feature>
<evidence type="ECO:0000313" key="10">
    <source>
        <dbReference type="Proteomes" id="UP000235023"/>
    </source>
</evidence>
<evidence type="ECO:0000313" key="9">
    <source>
        <dbReference type="EMBL" id="PLN84492.1"/>
    </source>
</evidence>
<feature type="transmembrane region" description="Helical" evidence="7">
    <location>
        <begin position="676"/>
        <end position="698"/>
    </location>
</feature>
<sequence length="861" mass="94880">MKFSHSLQFNAVPEWSSHYIAYSNLKKLVYTLEQQVNKASGRPHTDVESAPLLDDSPNPDAVFRHALNTELDKICLFYDDKEDEILKEVDRVVKEADDYAINSAGVNIDPMSENMTKARTLSAGSQPRPIAAFRDYHPGTDNRRRSAISASAVDDDDDSDDDAQAQASRPGTSHSRGAESNPLEENHTDGMGDSSFLGDSRLMRSRSGPQVEHFTDLHILDLYNAGLSLKKRAVDAYVSLCGLKSFIQLNRTGFSKILKKYDKTLDRNLRREYMNSTVSCAYPFSDATMKTVEDRIHMIEKVYADVVTSGDLPLATRELRLHLREHVVWERNTVWREMIGIERKAQAANVGIRRTLLGGDEDPATARRQGDEQEVFTKELRTPLGVFYLPQWLCSLSFGSLILILCIFAGLLASPIMEKPEQQNCLAMLVFVSMLWATEVIPLFVTSLLIPFLVVVLRIMKSADKPYQRLGTKEATGAAFSAMWTPVIMLLLGGFTIAAALSKYDIARRMALVVLSKAGSKPGMVLLANMFVSMFLSMWISNVASPVLCYSIIQPLLRNLPPDSRFAKALVLGIALAANVGGAASPIASPQNIIALQNMSPTISWGTWFFIALPVCIISIFLIWALLMITFKANHGTTIVPIRPIKEKFTGVQWFITFVTLSTIALWCGSHQLEHVFGDMGVIAIIPMVLFFGTGILNKEDFNNFLWTIIILAAGGLCLGKAVTSSGLLHTLAGSIRAQVEHLSLYGVLIVFSSLILVVASFISHTVAALIMLPLVRQIGVGMEDPHPDLLVMASALMCSVAMALPTSGFPNMTAIMTEVPQTGQRYLQVRHFFTRGIPASIMSFAVIVTLGYGLMYIAGL</sequence>
<feature type="compositionally biased region" description="Acidic residues" evidence="6">
    <location>
        <begin position="153"/>
        <end position="163"/>
    </location>
</feature>
<evidence type="ECO:0000256" key="3">
    <source>
        <dbReference type="ARBA" id="ARBA00022692"/>
    </source>
</evidence>
<evidence type="ECO:0000256" key="2">
    <source>
        <dbReference type="ARBA" id="ARBA00022448"/>
    </source>
</evidence>
<protein>
    <submittedName>
        <fullName evidence="9">SPX domain-domain-containing protein</fullName>
    </submittedName>
</protein>
<organism evidence="9 10">
    <name type="scientific">Aspergillus taichungensis</name>
    <dbReference type="NCBI Taxonomy" id="482145"/>
    <lineage>
        <taxon>Eukaryota</taxon>
        <taxon>Fungi</taxon>
        <taxon>Dikarya</taxon>
        <taxon>Ascomycota</taxon>
        <taxon>Pezizomycotina</taxon>
        <taxon>Eurotiomycetes</taxon>
        <taxon>Eurotiomycetidae</taxon>
        <taxon>Eurotiales</taxon>
        <taxon>Aspergillaceae</taxon>
        <taxon>Aspergillus</taxon>
        <taxon>Aspergillus subgen. Circumdati</taxon>
    </lineage>
</organism>
<dbReference type="GO" id="GO:0005315">
    <property type="term" value="F:phosphate transmembrane transporter activity"/>
    <property type="evidence" value="ECO:0007669"/>
    <property type="project" value="TreeGrafter"/>
</dbReference>
<keyword evidence="10" id="KW-1185">Reference proteome</keyword>
<keyword evidence="3 7" id="KW-0812">Transmembrane</keyword>
<dbReference type="InterPro" id="IPR001898">
    <property type="entry name" value="SLC13A/DASS"/>
</dbReference>
<evidence type="ECO:0000256" key="5">
    <source>
        <dbReference type="ARBA" id="ARBA00023136"/>
    </source>
</evidence>
<keyword evidence="4 7" id="KW-1133">Transmembrane helix</keyword>
<evidence type="ECO:0000256" key="6">
    <source>
        <dbReference type="SAM" id="MobiDB-lite"/>
    </source>
</evidence>
<dbReference type="PROSITE" id="PS51382">
    <property type="entry name" value="SPX"/>
    <property type="match status" value="1"/>
</dbReference>
<feature type="domain" description="SPX" evidence="8">
    <location>
        <begin position="1"/>
        <end position="275"/>
    </location>
</feature>
<dbReference type="GO" id="GO:0006817">
    <property type="term" value="P:phosphate ion transport"/>
    <property type="evidence" value="ECO:0007669"/>
    <property type="project" value="TreeGrafter"/>
</dbReference>
<reference evidence="10" key="1">
    <citation type="submission" date="2017-12" db="EMBL/GenBank/DDBJ databases">
        <authorList>
            <consortium name="DOE Joint Genome Institute"/>
            <person name="Mondo S.J."/>
            <person name="Kjaerbolling I."/>
            <person name="Vesth T.C."/>
            <person name="Frisvad J.C."/>
            <person name="Nybo J.L."/>
            <person name="Theobald S."/>
            <person name="Kuo A."/>
            <person name="Bowyer P."/>
            <person name="Matsuda Y."/>
            <person name="Lyhne E.K."/>
            <person name="Kogle M.E."/>
            <person name="Clum A."/>
            <person name="Lipzen A."/>
            <person name="Salamov A."/>
            <person name="Ngan C.Y."/>
            <person name="Daum C."/>
            <person name="Chiniquy J."/>
            <person name="Barry K."/>
            <person name="LaButti K."/>
            <person name="Haridas S."/>
            <person name="Simmons B.A."/>
            <person name="Magnuson J.K."/>
            <person name="Mortensen U.H."/>
            <person name="Larsen T.O."/>
            <person name="Grigoriev I.V."/>
            <person name="Baker S.E."/>
            <person name="Andersen M.R."/>
            <person name="Nordberg H.P."/>
            <person name="Cantor M.N."/>
            <person name="Hua S.X."/>
        </authorList>
    </citation>
    <scope>NUCLEOTIDE SEQUENCE [LARGE SCALE GENOMIC DNA]</scope>
    <source>
        <strain evidence="10">IBT 19404</strain>
    </source>
</reference>
<evidence type="ECO:0000256" key="7">
    <source>
        <dbReference type="SAM" id="Phobius"/>
    </source>
</evidence>
<evidence type="ECO:0000259" key="8">
    <source>
        <dbReference type="PROSITE" id="PS51382"/>
    </source>
</evidence>
<dbReference type="InterPro" id="IPR004331">
    <property type="entry name" value="SPX_dom"/>
</dbReference>
<name>A0A2J5I3N0_9EURO</name>
<keyword evidence="2" id="KW-0813">Transport</keyword>
<dbReference type="NCBIfam" id="TIGR00785">
    <property type="entry name" value="dass"/>
    <property type="match status" value="1"/>
</dbReference>
<dbReference type="AlphaFoldDB" id="A0A2J5I3N0"/>
<feature type="region of interest" description="Disordered" evidence="6">
    <location>
        <begin position="119"/>
        <end position="202"/>
    </location>
</feature>
<comment type="subcellular location">
    <subcellularLocation>
        <location evidence="1">Membrane</location>
        <topology evidence="1">Multi-pass membrane protein</topology>
    </subcellularLocation>
</comment>
<dbReference type="GO" id="GO:0006797">
    <property type="term" value="P:polyphosphate metabolic process"/>
    <property type="evidence" value="ECO:0007669"/>
    <property type="project" value="TreeGrafter"/>
</dbReference>
<feature type="transmembrane region" description="Helical" evidence="7">
    <location>
        <begin position="745"/>
        <end position="771"/>
    </location>
</feature>
<feature type="transmembrane region" description="Helical" evidence="7">
    <location>
        <begin position="704"/>
        <end position="724"/>
    </location>
</feature>
<dbReference type="Pfam" id="PF03105">
    <property type="entry name" value="SPX"/>
    <property type="match status" value="1"/>
</dbReference>
<feature type="transmembrane region" description="Helical" evidence="7">
    <location>
        <begin position="565"/>
        <end position="587"/>
    </location>
</feature>
<feature type="transmembrane region" description="Helical" evidence="7">
    <location>
        <begin position="477"/>
        <end position="502"/>
    </location>
</feature>
<feature type="transmembrane region" description="Helical" evidence="7">
    <location>
        <begin position="651"/>
        <end position="669"/>
    </location>
</feature>
<accession>A0A2J5I3N0</accession>
<feature type="transmembrane region" description="Helical" evidence="7">
    <location>
        <begin position="837"/>
        <end position="859"/>
    </location>
</feature>
<dbReference type="GO" id="GO:0005886">
    <property type="term" value="C:plasma membrane"/>
    <property type="evidence" value="ECO:0007669"/>
    <property type="project" value="TreeGrafter"/>
</dbReference>
<dbReference type="Proteomes" id="UP000235023">
    <property type="component" value="Unassembled WGS sequence"/>
</dbReference>
<feature type="transmembrane region" description="Helical" evidence="7">
    <location>
        <begin position="608"/>
        <end position="631"/>
    </location>
</feature>
<evidence type="ECO:0000256" key="1">
    <source>
        <dbReference type="ARBA" id="ARBA00004141"/>
    </source>
</evidence>
<proteinExistence type="predicted"/>
<dbReference type="OrthoDB" id="10260443at2759"/>
<feature type="compositionally biased region" description="Basic and acidic residues" evidence="6">
    <location>
        <begin position="134"/>
        <end position="144"/>
    </location>
</feature>
<dbReference type="PANTHER" id="PTHR10283">
    <property type="entry name" value="SOLUTE CARRIER FAMILY 13 MEMBER"/>
    <property type="match status" value="1"/>
</dbReference>
<dbReference type="InterPro" id="IPR004680">
    <property type="entry name" value="Cit_transptr-like_dom"/>
</dbReference>
<feature type="transmembrane region" description="Helical" evidence="7">
    <location>
        <begin position="791"/>
        <end position="816"/>
    </location>
</feature>
<keyword evidence="5 7" id="KW-0472">Membrane</keyword>
<feature type="transmembrane region" description="Helical" evidence="7">
    <location>
        <begin position="425"/>
        <end position="457"/>
    </location>
</feature>
<gene>
    <name evidence="9" type="ORF">BDW42DRAFT_162734</name>
</gene>
<dbReference type="Pfam" id="PF03600">
    <property type="entry name" value="CitMHS"/>
    <property type="match status" value="1"/>
</dbReference>